<evidence type="ECO:0000313" key="2">
    <source>
        <dbReference type="Proteomes" id="UP001143700"/>
    </source>
</evidence>
<reference evidence="1" key="1">
    <citation type="journal article" date="2022" name="Microorganisms">
        <title>Antibiotic Susceptibility, Resistance Gene Determinants and Corresponding Genomic Regions in Lactobacillus amylovorus Isolates Derived from Wild Boars and Domestic Pigs.</title>
        <authorList>
            <person name="Moravkova M."/>
            <person name="Kostovova I."/>
            <person name="Kavanova K."/>
            <person name="Pechar R."/>
            <person name="Stanek S."/>
            <person name="Brychta A."/>
            <person name="Zeman M."/>
            <person name="Kubasova T."/>
        </authorList>
    </citation>
    <scope>NUCLEOTIDE SEQUENCE</scope>
    <source>
        <strain evidence="1">M356A</strain>
    </source>
</reference>
<dbReference type="RefSeq" id="WP_271870292.1">
    <property type="nucleotide sequence ID" value="NZ_JAOTGU010000010.1"/>
</dbReference>
<gene>
    <name evidence="1" type="ORF">ODV15_07510</name>
</gene>
<dbReference type="Proteomes" id="UP001143700">
    <property type="component" value="Unassembled WGS sequence"/>
</dbReference>
<evidence type="ECO:0000313" key="1">
    <source>
        <dbReference type="EMBL" id="MDB6262393.1"/>
    </source>
</evidence>
<reference evidence="1" key="2">
    <citation type="submission" date="2022-10" db="EMBL/GenBank/DDBJ databases">
        <authorList>
            <person name="Kostovova I."/>
            <person name="Moravkova M."/>
            <person name="Pechar R."/>
        </authorList>
    </citation>
    <scope>NUCLEOTIDE SEQUENCE</scope>
    <source>
        <strain evidence="1">M356A</strain>
    </source>
</reference>
<dbReference type="EMBL" id="JAOTGU010000010">
    <property type="protein sequence ID" value="MDB6262393.1"/>
    <property type="molecule type" value="Genomic_DNA"/>
</dbReference>
<sequence>MANFKFIQIDKTLYSLKEFSKAYNLSYSTVRKYYRLGLRGDDLLAKAKSVTQSGLQVSEKHFNSKLAASKYLQIPKSTFYRKLKNGTLDLDLNA</sequence>
<dbReference type="AlphaFoldDB" id="A0A9X3W915"/>
<name>A0A9X3W915_LACAM</name>
<comment type="caution">
    <text evidence="1">The sequence shown here is derived from an EMBL/GenBank/DDBJ whole genome shotgun (WGS) entry which is preliminary data.</text>
</comment>
<accession>A0A9X3W915</accession>
<organism evidence="1 2">
    <name type="scientific">Lactobacillus amylovorus</name>
    <dbReference type="NCBI Taxonomy" id="1604"/>
    <lineage>
        <taxon>Bacteria</taxon>
        <taxon>Bacillati</taxon>
        <taxon>Bacillota</taxon>
        <taxon>Bacilli</taxon>
        <taxon>Lactobacillales</taxon>
        <taxon>Lactobacillaceae</taxon>
        <taxon>Lactobacillus</taxon>
    </lineage>
</organism>
<proteinExistence type="predicted"/>
<protein>
    <submittedName>
        <fullName evidence="1">Uncharacterized protein</fullName>
    </submittedName>
</protein>